<dbReference type="EMBL" id="MU129036">
    <property type="protein sequence ID" value="KAF9509376.1"/>
    <property type="molecule type" value="Genomic_DNA"/>
</dbReference>
<evidence type="ECO:0000313" key="2">
    <source>
        <dbReference type="EMBL" id="KAF9509376.1"/>
    </source>
</evidence>
<dbReference type="InterPro" id="IPR003347">
    <property type="entry name" value="JmjC_dom"/>
</dbReference>
<gene>
    <name evidence="2" type="ORF">BS47DRAFT_1301562</name>
</gene>
<dbReference type="SUPFAM" id="SSF51197">
    <property type="entry name" value="Clavaminate synthase-like"/>
    <property type="match status" value="1"/>
</dbReference>
<accession>A0A9P6DNU8</accession>
<dbReference type="Pfam" id="PF02373">
    <property type="entry name" value="JmjC"/>
    <property type="match status" value="1"/>
</dbReference>
<dbReference type="Gene3D" id="2.60.120.650">
    <property type="entry name" value="Cupin"/>
    <property type="match status" value="1"/>
</dbReference>
<organism evidence="2 3">
    <name type="scientific">Hydnum rufescens UP504</name>
    <dbReference type="NCBI Taxonomy" id="1448309"/>
    <lineage>
        <taxon>Eukaryota</taxon>
        <taxon>Fungi</taxon>
        <taxon>Dikarya</taxon>
        <taxon>Basidiomycota</taxon>
        <taxon>Agaricomycotina</taxon>
        <taxon>Agaricomycetes</taxon>
        <taxon>Cantharellales</taxon>
        <taxon>Hydnaceae</taxon>
        <taxon>Hydnum</taxon>
    </lineage>
</organism>
<comment type="caution">
    <text evidence="2">The sequence shown here is derived from an EMBL/GenBank/DDBJ whole genome shotgun (WGS) entry which is preliminary data.</text>
</comment>
<protein>
    <recommendedName>
        <fullName evidence="1">JmjC domain-containing protein</fullName>
    </recommendedName>
</protein>
<dbReference type="SMART" id="SM00558">
    <property type="entry name" value="JmjC"/>
    <property type="match status" value="1"/>
</dbReference>
<feature type="domain" description="JmjC" evidence="1">
    <location>
        <begin position="138"/>
        <end position="299"/>
    </location>
</feature>
<reference evidence="2" key="1">
    <citation type="journal article" date="2020" name="Nat. Commun.">
        <title>Large-scale genome sequencing of mycorrhizal fungi provides insights into the early evolution of symbiotic traits.</title>
        <authorList>
            <person name="Miyauchi S."/>
            <person name="Kiss E."/>
            <person name="Kuo A."/>
            <person name="Drula E."/>
            <person name="Kohler A."/>
            <person name="Sanchez-Garcia M."/>
            <person name="Morin E."/>
            <person name="Andreopoulos B."/>
            <person name="Barry K.W."/>
            <person name="Bonito G."/>
            <person name="Buee M."/>
            <person name="Carver A."/>
            <person name="Chen C."/>
            <person name="Cichocki N."/>
            <person name="Clum A."/>
            <person name="Culley D."/>
            <person name="Crous P.W."/>
            <person name="Fauchery L."/>
            <person name="Girlanda M."/>
            <person name="Hayes R.D."/>
            <person name="Keri Z."/>
            <person name="LaButti K."/>
            <person name="Lipzen A."/>
            <person name="Lombard V."/>
            <person name="Magnuson J."/>
            <person name="Maillard F."/>
            <person name="Murat C."/>
            <person name="Nolan M."/>
            <person name="Ohm R.A."/>
            <person name="Pangilinan J."/>
            <person name="Pereira M.F."/>
            <person name="Perotto S."/>
            <person name="Peter M."/>
            <person name="Pfister S."/>
            <person name="Riley R."/>
            <person name="Sitrit Y."/>
            <person name="Stielow J.B."/>
            <person name="Szollosi G."/>
            <person name="Zifcakova L."/>
            <person name="Stursova M."/>
            <person name="Spatafora J.W."/>
            <person name="Tedersoo L."/>
            <person name="Vaario L.M."/>
            <person name="Yamada A."/>
            <person name="Yan M."/>
            <person name="Wang P."/>
            <person name="Xu J."/>
            <person name="Bruns T."/>
            <person name="Baldrian P."/>
            <person name="Vilgalys R."/>
            <person name="Dunand C."/>
            <person name="Henrissat B."/>
            <person name="Grigoriev I.V."/>
            <person name="Hibbett D."/>
            <person name="Nagy L.G."/>
            <person name="Martin F.M."/>
        </authorList>
    </citation>
    <scope>NUCLEOTIDE SEQUENCE</scope>
    <source>
        <strain evidence="2">UP504</strain>
    </source>
</reference>
<name>A0A9P6DNU8_9AGAM</name>
<dbReference type="OrthoDB" id="298344at2759"/>
<sequence length="301" mass="33928">MDLKGSSSNRLSAADWTLKSILSLGKPLKRVHRVSASLPKDELLAIIQKFEYQGLPLVIEGWHQYPSWSANVLNPDWLANKYTEPLPVCNVYSMEDKRMPIAELLSKYSAGKEYARPEGLIDSERWYGKHLPFPPEWDEQLRILPSEVLPLGVGDTFPYTDRKVTVCYLGVGDTYTPAHKDSSASTGQNLMLGDILDSGKTSSFWFLTSSGDSDAASEWFRRSLHQDLDLGSHTITLDEFKTANFPIYVCQQKLGDMVIIPRMSCHQVVNHGGISLKVAWSRMSIFSLEAALLYELPVYHR</sequence>
<dbReference type="PROSITE" id="PS51184">
    <property type="entry name" value="JMJC"/>
    <property type="match status" value="1"/>
</dbReference>
<dbReference type="Proteomes" id="UP000886523">
    <property type="component" value="Unassembled WGS sequence"/>
</dbReference>
<proteinExistence type="predicted"/>
<evidence type="ECO:0000313" key="3">
    <source>
        <dbReference type="Proteomes" id="UP000886523"/>
    </source>
</evidence>
<dbReference type="AlphaFoldDB" id="A0A9P6DNU8"/>
<keyword evidence="3" id="KW-1185">Reference proteome</keyword>
<evidence type="ECO:0000259" key="1">
    <source>
        <dbReference type="PROSITE" id="PS51184"/>
    </source>
</evidence>